<accession>A0A1M4W4Z9</accession>
<organism evidence="7 8">
    <name type="scientific">Flavisolibacter ginsengisoli DSM 18119</name>
    <dbReference type="NCBI Taxonomy" id="1121884"/>
    <lineage>
        <taxon>Bacteria</taxon>
        <taxon>Pseudomonadati</taxon>
        <taxon>Bacteroidota</taxon>
        <taxon>Chitinophagia</taxon>
        <taxon>Chitinophagales</taxon>
        <taxon>Chitinophagaceae</taxon>
        <taxon>Flavisolibacter</taxon>
    </lineage>
</organism>
<feature type="domain" description="Thioredoxin" evidence="6">
    <location>
        <begin position="235"/>
        <end position="374"/>
    </location>
</feature>
<dbReference type="InterPro" id="IPR017937">
    <property type="entry name" value="Thioredoxin_CS"/>
</dbReference>
<protein>
    <submittedName>
        <fullName evidence="7">Peroxiredoxin</fullName>
    </submittedName>
</protein>
<evidence type="ECO:0000256" key="3">
    <source>
        <dbReference type="ARBA" id="ARBA00023157"/>
    </source>
</evidence>
<dbReference type="EMBL" id="FQUU01000003">
    <property type="protein sequence ID" value="SHE76277.1"/>
    <property type="molecule type" value="Genomic_DNA"/>
</dbReference>
<keyword evidence="3" id="KW-1015">Disulfide bond</keyword>
<keyword evidence="4" id="KW-0676">Redox-active center</keyword>
<dbReference type="InterPro" id="IPR013766">
    <property type="entry name" value="Thioredoxin_domain"/>
</dbReference>
<dbReference type="InterPro" id="IPR000866">
    <property type="entry name" value="AhpC/TSA"/>
</dbReference>
<keyword evidence="8" id="KW-1185">Reference proteome</keyword>
<dbReference type="GO" id="GO:0030313">
    <property type="term" value="C:cell envelope"/>
    <property type="evidence" value="ECO:0007669"/>
    <property type="project" value="UniProtKB-SubCell"/>
</dbReference>
<dbReference type="PANTHER" id="PTHR42852">
    <property type="entry name" value="THIOL:DISULFIDE INTERCHANGE PROTEIN DSBE"/>
    <property type="match status" value="1"/>
</dbReference>
<evidence type="ECO:0000313" key="8">
    <source>
        <dbReference type="Proteomes" id="UP000184048"/>
    </source>
</evidence>
<evidence type="ECO:0000259" key="6">
    <source>
        <dbReference type="PROSITE" id="PS51352"/>
    </source>
</evidence>
<dbReference type="InterPro" id="IPR036249">
    <property type="entry name" value="Thioredoxin-like_sf"/>
</dbReference>
<proteinExistence type="predicted"/>
<feature type="chain" id="PRO_5012454472" evidence="5">
    <location>
        <begin position="19"/>
        <end position="374"/>
    </location>
</feature>
<dbReference type="PROSITE" id="PS51352">
    <property type="entry name" value="THIOREDOXIN_2"/>
    <property type="match status" value="1"/>
</dbReference>
<dbReference type="PROSITE" id="PS00194">
    <property type="entry name" value="THIOREDOXIN_1"/>
    <property type="match status" value="1"/>
</dbReference>
<evidence type="ECO:0000256" key="4">
    <source>
        <dbReference type="ARBA" id="ARBA00023284"/>
    </source>
</evidence>
<dbReference type="Proteomes" id="UP000184048">
    <property type="component" value="Unassembled WGS sequence"/>
</dbReference>
<dbReference type="InterPro" id="IPR050553">
    <property type="entry name" value="Thioredoxin_ResA/DsbE_sf"/>
</dbReference>
<dbReference type="CDD" id="cd02966">
    <property type="entry name" value="TlpA_like_family"/>
    <property type="match status" value="1"/>
</dbReference>
<evidence type="ECO:0000256" key="2">
    <source>
        <dbReference type="ARBA" id="ARBA00022748"/>
    </source>
</evidence>
<dbReference type="Pfam" id="PF14289">
    <property type="entry name" value="DUF4369"/>
    <property type="match status" value="1"/>
</dbReference>
<dbReference type="RefSeq" id="WP_072834210.1">
    <property type="nucleotide sequence ID" value="NZ_FQUU01000003.1"/>
</dbReference>
<keyword evidence="2" id="KW-0201">Cytochrome c-type biogenesis</keyword>
<name>A0A1M4W4Z9_9BACT</name>
<dbReference type="Gene3D" id="3.40.30.10">
    <property type="entry name" value="Glutaredoxin"/>
    <property type="match status" value="1"/>
</dbReference>
<evidence type="ECO:0000313" key="7">
    <source>
        <dbReference type="EMBL" id="SHE76277.1"/>
    </source>
</evidence>
<dbReference type="PANTHER" id="PTHR42852:SF6">
    <property type="entry name" value="THIOL:DISULFIDE INTERCHANGE PROTEIN DSBE"/>
    <property type="match status" value="1"/>
</dbReference>
<gene>
    <name evidence="7" type="ORF">SAMN02745131_01089</name>
</gene>
<evidence type="ECO:0000256" key="5">
    <source>
        <dbReference type="SAM" id="SignalP"/>
    </source>
</evidence>
<comment type="subcellular location">
    <subcellularLocation>
        <location evidence="1">Cell envelope</location>
    </subcellularLocation>
</comment>
<dbReference type="AlphaFoldDB" id="A0A1M4W4Z9"/>
<keyword evidence="5" id="KW-0732">Signal</keyword>
<dbReference type="SUPFAM" id="SSF52833">
    <property type="entry name" value="Thioredoxin-like"/>
    <property type="match status" value="1"/>
</dbReference>
<dbReference type="OrthoDB" id="750178at2"/>
<dbReference type="GO" id="GO:0016209">
    <property type="term" value="F:antioxidant activity"/>
    <property type="evidence" value="ECO:0007669"/>
    <property type="project" value="InterPro"/>
</dbReference>
<dbReference type="Pfam" id="PF00578">
    <property type="entry name" value="AhpC-TSA"/>
    <property type="match status" value="1"/>
</dbReference>
<dbReference type="InterPro" id="IPR025380">
    <property type="entry name" value="DUF4369"/>
</dbReference>
<dbReference type="GO" id="GO:0017004">
    <property type="term" value="P:cytochrome complex assembly"/>
    <property type="evidence" value="ECO:0007669"/>
    <property type="project" value="UniProtKB-KW"/>
</dbReference>
<evidence type="ECO:0000256" key="1">
    <source>
        <dbReference type="ARBA" id="ARBA00004196"/>
    </source>
</evidence>
<sequence length="374" mass="42005">MKKLFLFLLIPATSFAQAPVGGFKVKGKLESFQPVDKVYFGYRDGDSYKRDSASLKDGEFTFKGTVAEPTVAMLTVKYVKQPGEERAKQQGMNFYLEPAKIEIKAKDSIKNNKVSGSSGQADLEKLQKAQEEFRPALDKLYEEYGNAKKASDKEAMAKLEEKMNEVDDQMKEKVYGSFLHQHASSPLALYALQQYAGWDIDPAKVEPLYNALPAAQKERTSAKALKDLIDIAKKTAVGSYAMDFTQNDTLDKPVSLSSFKGKYVLVDFWASWCGPCRAENPNVVRTFNKFKDKNFTVLGVSLDRPNAKEKWMKAIHDDGLTWNHVSDLKFWDNEVAKAYGIRAIPQNVLIDPQGKIIAKNLNGDKLEKKLSEVL</sequence>
<reference evidence="7 8" key="1">
    <citation type="submission" date="2016-11" db="EMBL/GenBank/DDBJ databases">
        <authorList>
            <person name="Jaros S."/>
            <person name="Januszkiewicz K."/>
            <person name="Wedrychowicz H."/>
        </authorList>
    </citation>
    <scope>NUCLEOTIDE SEQUENCE [LARGE SCALE GENOMIC DNA]</scope>
    <source>
        <strain evidence="7 8">DSM 18119</strain>
    </source>
</reference>
<feature type="signal peptide" evidence="5">
    <location>
        <begin position="1"/>
        <end position="18"/>
    </location>
</feature>
<dbReference type="GO" id="GO:0016491">
    <property type="term" value="F:oxidoreductase activity"/>
    <property type="evidence" value="ECO:0007669"/>
    <property type="project" value="InterPro"/>
</dbReference>